<dbReference type="Proteomes" id="UP000311382">
    <property type="component" value="Unassembled WGS sequence"/>
</dbReference>
<keyword evidence="4" id="KW-1185">Reference proteome</keyword>
<evidence type="ECO:0000256" key="2">
    <source>
        <dbReference type="SAM" id="SignalP"/>
    </source>
</evidence>
<accession>A0A5C5G5E5</accession>
<evidence type="ECO:0000313" key="3">
    <source>
        <dbReference type="EMBL" id="TNY24333.1"/>
    </source>
</evidence>
<feature type="compositionally biased region" description="Polar residues" evidence="1">
    <location>
        <begin position="593"/>
        <end position="602"/>
    </location>
</feature>
<proteinExistence type="predicted"/>
<feature type="region of interest" description="Disordered" evidence="1">
    <location>
        <begin position="346"/>
        <end position="371"/>
    </location>
</feature>
<organism evidence="3 4">
    <name type="scientific">Rhodotorula diobovata</name>
    <dbReference type="NCBI Taxonomy" id="5288"/>
    <lineage>
        <taxon>Eukaryota</taxon>
        <taxon>Fungi</taxon>
        <taxon>Dikarya</taxon>
        <taxon>Basidiomycota</taxon>
        <taxon>Pucciniomycotina</taxon>
        <taxon>Microbotryomycetes</taxon>
        <taxon>Sporidiobolales</taxon>
        <taxon>Sporidiobolaceae</taxon>
        <taxon>Rhodotorula</taxon>
    </lineage>
</organism>
<sequence length="699" mass="72074">MLVALLLAAAAVTALVAARCDDGLTPFGGSCCITPGTVPGATCVLSSSGQVTTTCTWTRRADDVRYTYTVPSSIPYIYSVTLKGTHGEWLDVATPDAGYQRGSIFKSGYFAAAGQTFSICPGSYYGGLGGGLPAASSPLTQERGISWARGGAASALFGPSNSKLVAAGGGGMGRQFGAGTDADYSQNGYFYLPGSAGEQPYTNIGGGGAGYYGGQSRPQTGISCVSCGFGSSCCSPVYGAARGGISGSTGFNTYWSFIGYNSDLSATNPLVLIEFACAPAVPTTTVRLPTPAVTSTATEISTAVETSTVPSPTVTVVETVEGAPSYTYTDSTVTPDASYTTRIDTATTYPPESTDFATSTPDTSFFTESPTVTTTPATSTVYETVTPATRFFTETVPALVTPETVVETVTVTPSTQVVPATVTELRTVSSGTVTSVVSTTTGSAKCFQFRMVYPPACCPTAYIKGLKPWTSPDTIRRRNVIFARDLTTVFTPSGTTTLTVNTVTTSTALVTPDPVLVTETSTAPGPTRIVTKVTALEPETVTVDETQTVEGVASTTTLTITAPAPSVTVTETQFVEAATPLSTDLSTADAPLSTATETSYSTVPAPRSTVQEEAATPFSTSTSTDTEYSTVPTTTTTSTAYSRPTVCALKPPLSIKCPVPALRTADQVVQIALIKAQKFLSGGRPVQIDCGSAGVWSYA</sequence>
<feature type="region of interest" description="Disordered" evidence="1">
    <location>
        <begin position="585"/>
        <end position="636"/>
    </location>
</feature>
<feature type="compositionally biased region" description="Polar residues" evidence="1">
    <location>
        <begin position="346"/>
        <end position="362"/>
    </location>
</feature>
<evidence type="ECO:0000256" key="1">
    <source>
        <dbReference type="SAM" id="MobiDB-lite"/>
    </source>
</evidence>
<keyword evidence="2" id="KW-0732">Signal</keyword>
<dbReference type="EMBL" id="SOZI01000003">
    <property type="protein sequence ID" value="TNY24333.1"/>
    <property type="molecule type" value="Genomic_DNA"/>
</dbReference>
<gene>
    <name evidence="3" type="ORF">DMC30DRAFT_413272</name>
</gene>
<evidence type="ECO:0008006" key="5">
    <source>
        <dbReference type="Google" id="ProtNLM"/>
    </source>
</evidence>
<protein>
    <recommendedName>
        <fullName evidence="5">Proteophosphoglycan ppg4</fullName>
    </recommendedName>
</protein>
<dbReference type="OrthoDB" id="10633439at2759"/>
<dbReference type="AlphaFoldDB" id="A0A5C5G5E5"/>
<feature type="signal peptide" evidence="2">
    <location>
        <begin position="1"/>
        <end position="18"/>
    </location>
</feature>
<feature type="chain" id="PRO_5022905044" description="Proteophosphoglycan ppg4" evidence="2">
    <location>
        <begin position="19"/>
        <end position="699"/>
    </location>
</feature>
<evidence type="ECO:0000313" key="4">
    <source>
        <dbReference type="Proteomes" id="UP000311382"/>
    </source>
</evidence>
<name>A0A5C5G5E5_9BASI</name>
<comment type="caution">
    <text evidence="3">The sequence shown here is derived from an EMBL/GenBank/DDBJ whole genome shotgun (WGS) entry which is preliminary data.</text>
</comment>
<dbReference type="STRING" id="5288.A0A5C5G5E5"/>
<reference evidence="3 4" key="1">
    <citation type="submission" date="2019-03" db="EMBL/GenBank/DDBJ databases">
        <title>Rhodosporidium diobovatum UCD-FST 08-225 genome sequencing, assembly, and annotation.</title>
        <authorList>
            <person name="Fakankun I.U."/>
            <person name="Fristensky B."/>
            <person name="Levin D.B."/>
        </authorList>
    </citation>
    <scope>NUCLEOTIDE SEQUENCE [LARGE SCALE GENOMIC DNA]</scope>
    <source>
        <strain evidence="3 4">UCD-FST 08-225</strain>
    </source>
</reference>
<feature type="compositionally biased region" description="Low complexity" evidence="1">
    <location>
        <begin position="619"/>
        <end position="636"/>
    </location>
</feature>